<keyword evidence="1" id="KW-0378">Hydrolase</keyword>
<comment type="caution">
    <text evidence="1">The sequence shown here is derived from an EMBL/GenBank/DDBJ whole genome shotgun (WGS) entry which is preliminary data.</text>
</comment>
<reference evidence="1" key="1">
    <citation type="submission" date="2024-02" db="EMBL/GenBank/DDBJ databases">
        <title>Metagenome Assembled Genome of Zalaria obscura JY119.</title>
        <authorList>
            <person name="Vighnesh L."/>
            <person name="Jagadeeshwari U."/>
            <person name="Venkata Ramana C."/>
            <person name="Sasikala C."/>
        </authorList>
    </citation>
    <scope>NUCLEOTIDE SEQUENCE</scope>
    <source>
        <strain evidence="1">JY119</strain>
    </source>
</reference>
<dbReference type="EC" id="3.5.4.12" evidence="1"/>
<protein>
    <submittedName>
        <fullName evidence="1">Autophagy protein 7</fullName>
        <ecNumber evidence="1">3.5.4.12</ecNumber>
    </submittedName>
</protein>
<sequence length="805" mass="89232">MALLQYAPWTSEIELGFYSALATLKINHDKLDSSARRVLGLYEIQHKDPPERSTRMQIHTNALTTDEVPANHFRSEGFIRNFNTIEEYRSVDKGAHIERAGRIVWDAISDGTIYSCPSLLSSFSAICFADLKKYKFTYHFAYPALHSDPQWKLKSSESGNVKLTSKETTMLVEKVQTWKYSVDTRQHGFFLAKRLRKSMFEQSSSHVEDTEEPGSREPTSPLTPFDDTGFVWVVGSLASYETGFFENVEEEDRFVCFADPSTYPSNPGWMLRNLLVLVRQRWKLSDVQILCYRDTHPRREHPHSVILTLQCGKESSVSEIPATTTSASDKSSNQLPDRTESSGSVAEMVPKRTTNTPPVPKITGWERNEQNKIVSRTVDLAAYLDPTRLADQAVDLNLKLIKWRIAPSIDLDIIKNTKCLLLGAGTLGSYVARNLMGWGVRKITFVDNARVSFSNPVRQPLYTFKDCLEGGARKAERAAEALKEIYPGVDATGHVMSVPMAGHPIMDEAKVREEYEKLHSLVESHDAIFLLMDTRESRWLPTVMAKAAGKIVINSALGFDTYVVMRHGVRLSPPAPKTPEIKAEPPPPNAIVLGGGEQATYTPSNTPPPMAIRTKPAEKATDLPEQEGEELGCYFCSDVVAPADSLKSATLDQQCTVTRPGVAPLASALAVELLVSTLQSPLKARTPAPVPATVSSQNSSSNLPSEAERGAHPLGTVPHQLRGFLANWSTLPVKVGAYDCCSACSKPILEAYERDGWEFVKRAVNEKGFVEEVSGLAEVQRRAEEVAADVEWSEEEDEDGEGEII</sequence>
<organism evidence="1 2">
    <name type="scientific">Zalaria obscura</name>
    <dbReference type="NCBI Taxonomy" id="2024903"/>
    <lineage>
        <taxon>Eukaryota</taxon>
        <taxon>Fungi</taxon>
        <taxon>Dikarya</taxon>
        <taxon>Ascomycota</taxon>
        <taxon>Pezizomycotina</taxon>
        <taxon>Dothideomycetes</taxon>
        <taxon>Dothideomycetidae</taxon>
        <taxon>Dothideales</taxon>
        <taxon>Zalariaceae</taxon>
        <taxon>Zalaria</taxon>
    </lineage>
</organism>
<accession>A0ACC3SFZ8</accession>
<evidence type="ECO:0000313" key="1">
    <source>
        <dbReference type="EMBL" id="KAK8206779.1"/>
    </source>
</evidence>
<name>A0ACC3SFZ8_9PEZI</name>
<dbReference type="Proteomes" id="UP001320706">
    <property type="component" value="Unassembled WGS sequence"/>
</dbReference>
<keyword evidence="2" id="KW-1185">Reference proteome</keyword>
<evidence type="ECO:0000313" key="2">
    <source>
        <dbReference type="Proteomes" id="UP001320706"/>
    </source>
</evidence>
<dbReference type="EMBL" id="JAMKPW020000022">
    <property type="protein sequence ID" value="KAK8206779.1"/>
    <property type="molecule type" value="Genomic_DNA"/>
</dbReference>
<proteinExistence type="predicted"/>
<gene>
    <name evidence="1" type="primary">ATG7</name>
    <name evidence="1" type="ORF">M8818_004613</name>
</gene>